<evidence type="ECO:0000313" key="2">
    <source>
        <dbReference type="Proteomes" id="UP000238348"/>
    </source>
</evidence>
<accession>A0A2L0FB88</accession>
<dbReference type="RefSeq" id="WP_159398052.1">
    <property type="nucleotide sequence ID" value="NZ_CP012673.1"/>
</dbReference>
<name>A0A2L0FB88_SORCE</name>
<evidence type="ECO:0000313" key="1">
    <source>
        <dbReference type="EMBL" id="AUX48791.1"/>
    </source>
</evidence>
<gene>
    <name evidence="1" type="ORF">SOCE26_103320</name>
</gene>
<reference evidence="1 2" key="1">
    <citation type="submission" date="2015-09" db="EMBL/GenBank/DDBJ databases">
        <title>Sorangium comparison.</title>
        <authorList>
            <person name="Zaburannyi N."/>
            <person name="Bunk B."/>
            <person name="Overmann J."/>
            <person name="Mueller R."/>
        </authorList>
    </citation>
    <scope>NUCLEOTIDE SEQUENCE [LARGE SCALE GENOMIC DNA]</scope>
    <source>
        <strain evidence="1 2">So ce26</strain>
    </source>
</reference>
<organism evidence="1 2">
    <name type="scientific">Sorangium cellulosum</name>
    <name type="common">Polyangium cellulosum</name>
    <dbReference type="NCBI Taxonomy" id="56"/>
    <lineage>
        <taxon>Bacteria</taxon>
        <taxon>Pseudomonadati</taxon>
        <taxon>Myxococcota</taxon>
        <taxon>Polyangia</taxon>
        <taxon>Polyangiales</taxon>
        <taxon>Polyangiaceae</taxon>
        <taxon>Sorangium</taxon>
    </lineage>
</organism>
<dbReference type="Proteomes" id="UP000238348">
    <property type="component" value="Chromosome"/>
</dbReference>
<dbReference type="EMBL" id="CP012673">
    <property type="protein sequence ID" value="AUX48791.1"/>
    <property type="molecule type" value="Genomic_DNA"/>
</dbReference>
<dbReference type="AlphaFoldDB" id="A0A2L0FB88"/>
<protein>
    <submittedName>
        <fullName evidence="1">Uncharacterized protein</fullName>
    </submittedName>
</protein>
<proteinExistence type="predicted"/>
<sequence length="54" mass="5849">MSRLGSFGAVTFGPGTMDRRSSVFTPWGLFRDRRPELYGALLTLDGATRGEAVA</sequence>